<keyword evidence="2" id="KW-0808">Transferase</keyword>
<dbReference type="Gene3D" id="3.40.50.1820">
    <property type="entry name" value="alpha/beta hydrolase"/>
    <property type="match status" value="1"/>
</dbReference>
<name>A0A448HKL5_9ACTO</name>
<evidence type="ECO:0000313" key="3">
    <source>
        <dbReference type="Proteomes" id="UP000266895"/>
    </source>
</evidence>
<dbReference type="GO" id="GO:0016740">
    <property type="term" value="F:transferase activity"/>
    <property type="evidence" value="ECO:0007669"/>
    <property type="project" value="UniProtKB-KW"/>
</dbReference>
<dbReference type="GO" id="GO:0047372">
    <property type="term" value="F:monoacylglycerol lipase activity"/>
    <property type="evidence" value="ECO:0007669"/>
    <property type="project" value="TreeGrafter"/>
</dbReference>
<gene>
    <name evidence="2" type="ORF">NCTC11636_02640</name>
</gene>
<dbReference type="AlphaFoldDB" id="A0A448HKL5"/>
<dbReference type="Pfam" id="PF12697">
    <property type="entry name" value="Abhydrolase_6"/>
    <property type="match status" value="1"/>
</dbReference>
<reference evidence="2 3" key="1">
    <citation type="submission" date="2018-12" db="EMBL/GenBank/DDBJ databases">
        <authorList>
            <consortium name="Pathogen Informatics"/>
        </authorList>
    </citation>
    <scope>NUCLEOTIDE SEQUENCE [LARGE SCALE GENOMIC DNA]</scope>
    <source>
        <strain evidence="2 3">NCTC11636</strain>
    </source>
</reference>
<evidence type="ECO:0000313" key="2">
    <source>
        <dbReference type="EMBL" id="VEG30158.1"/>
    </source>
</evidence>
<dbReference type="RefSeq" id="WP_126383790.1">
    <property type="nucleotide sequence ID" value="NZ_LR134350.1"/>
</dbReference>
<organism evidence="2 3">
    <name type="scientific">Actinomyces howellii</name>
    <dbReference type="NCBI Taxonomy" id="52771"/>
    <lineage>
        <taxon>Bacteria</taxon>
        <taxon>Bacillati</taxon>
        <taxon>Actinomycetota</taxon>
        <taxon>Actinomycetes</taxon>
        <taxon>Actinomycetales</taxon>
        <taxon>Actinomycetaceae</taxon>
        <taxon>Actinomyces</taxon>
    </lineage>
</organism>
<dbReference type="EMBL" id="LR134350">
    <property type="protein sequence ID" value="VEG30158.1"/>
    <property type="molecule type" value="Genomic_DNA"/>
</dbReference>
<dbReference type="Proteomes" id="UP000266895">
    <property type="component" value="Chromosome"/>
</dbReference>
<proteinExistence type="predicted"/>
<accession>A0A448HKL5</accession>
<dbReference type="KEGG" id="ahw:NCTC11636_02640"/>
<protein>
    <submittedName>
        <fullName evidence="2">Acetoin dehydrogenase E2 subunit dihydrolipoyllysine-residue acetyltransferase</fullName>
    </submittedName>
</protein>
<keyword evidence="3" id="KW-1185">Reference proteome</keyword>
<dbReference type="PANTHER" id="PTHR43798">
    <property type="entry name" value="MONOACYLGLYCEROL LIPASE"/>
    <property type="match status" value="1"/>
</dbReference>
<sequence length="281" mass="29922">MPDRRYPDGHTVHTRDGSGPGIVLLNGCALAAVGWDEVIAALPGRRIIAVDRPGRRGTSCTALPTLAGETRFLADLLRQTGRGPVIVVAHSMAAFQAEALARTRPGLVAGVVLVDPAVTAGSRVRGRIGAELAWRAADLLLGHELVRRPVARIWRRGLKAQTVRPELIDTSRWRQTWASRQSLAAGTAEWMAFPAQAAELERLREAQKAPAPVGAVIVEAPPPVPLVEAAVLHASFAATRLRRLPGCRHLTMVDAPDQVAEEIRLAAEASAAQAPGAVRAD</sequence>
<dbReference type="GO" id="GO:0016020">
    <property type="term" value="C:membrane"/>
    <property type="evidence" value="ECO:0007669"/>
    <property type="project" value="TreeGrafter"/>
</dbReference>
<dbReference type="SUPFAM" id="SSF53474">
    <property type="entry name" value="alpha/beta-Hydrolases"/>
    <property type="match status" value="1"/>
</dbReference>
<dbReference type="GO" id="GO:0046464">
    <property type="term" value="P:acylglycerol catabolic process"/>
    <property type="evidence" value="ECO:0007669"/>
    <property type="project" value="TreeGrafter"/>
</dbReference>
<dbReference type="PANTHER" id="PTHR43798:SF5">
    <property type="entry name" value="MONOACYLGLYCEROL LIPASE ABHD6"/>
    <property type="match status" value="1"/>
</dbReference>
<dbReference type="OrthoDB" id="7185741at2"/>
<dbReference type="InterPro" id="IPR000073">
    <property type="entry name" value="AB_hydrolase_1"/>
</dbReference>
<evidence type="ECO:0000259" key="1">
    <source>
        <dbReference type="Pfam" id="PF12697"/>
    </source>
</evidence>
<feature type="domain" description="AB hydrolase-1" evidence="1">
    <location>
        <begin position="22"/>
        <end position="261"/>
    </location>
</feature>
<dbReference type="InterPro" id="IPR050266">
    <property type="entry name" value="AB_hydrolase_sf"/>
</dbReference>
<dbReference type="InterPro" id="IPR029058">
    <property type="entry name" value="AB_hydrolase_fold"/>
</dbReference>